<keyword evidence="7" id="KW-1185">Reference proteome</keyword>
<dbReference type="InterPro" id="IPR016169">
    <property type="entry name" value="FAD-bd_PCMH_sub2"/>
</dbReference>
<dbReference type="PANTHER" id="PTHR42973">
    <property type="entry name" value="BINDING OXIDOREDUCTASE, PUTATIVE (AFU_ORTHOLOGUE AFUA_1G17690)-RELATED"/>
    <property type="match status" value="1"/>
</dbReference>
<dbReference type="PANTHER" id="PTHR42973:SF53">
    <property type="entry name" value="FAD-BINDING PCMH-TYPE DOMAIN-CONTAINING PROTEIN-RELATED"/>
    <property type="match status" value="1"/>
</dbReference>
<reference evidence="6" key="2">
    <citation type="submission" date="2020-02" db="EMBL/GenBank/DDBJ databases">
        <authorList>
            <person name="Gilchrist C.L.M."/>
            <person name="Chooi Y.-H."/>
        </authorList>
    </citation>
    <scope>NUCLEOTIDE SEQUENCE</scope>
    <source>
        <strain evidence="6">MST-FP2251</strain>
    </source>
</reference>
<reference evidence="6" key="1">
    <citation type="journal article" date="2019" name="Beilstein J. Org. Chem.">
        <title>Nanangenines: drimane sesquiterpenoids as the dominant metabolite cohort of a novel Australian fungus, Aspergillus nanangensis.</title>
        <authorList>
            <person name="Lacey H.J."/>
            <person name="Gilchrist C.L.M."/>
            <person name="Crombie A."/>
            <person name="Kalaitzis J.A."/>
            <person name="Vuong D."/>
            <person name="Rutledge P.J."/>
            <person name="Turner P."/>
            <person name="Pitt J.I."/>
            <person name="Lacey E."/>
            <person name="Chooi Y.H."/>
            <person name="Piggott A.M."/>
        </authorList>
    </citation>
    <scope>NUCLEOTIDE SEQUENCE</scope>
    <source>
        <strain evidence="6">MST-FP2251</strain>
    </source>
</reference>
<keyword evidence="4" id="KW-0560">Oxidoreductase</keyword>
<dbReference type="InterPro" id="IPR050416">
    <property type="entry name" value="FAD-linked_Oxidoreductase"/>
</dbReference>
<evidence type="ECO:0000256" key="1">
    <source>
        <dbReference type="ARBA" id="ARBA00005466"/>
    </source>
</evidence>
<dbReference type="InterPro" id="IPR016166">
    <property type="entry name" value="FAD-bd_PCMH"/>
</dbReference>
<gene>
    <name evidence="6" type="ORF">FE257_006741</name>
</gene>
<dbReference type="Pfam" id="PF01565">
    <property type="entry name" value="FAD_binding_4"/>
    <property type="match status" value="1"/>
</dbReference>
<dbReference type="AlphaFoldDB" id="A0AAD4CP39"/>
<protein>
    <recommendedName>
        <fullName evidence="5">FAD-binding PCMH-type domain-containing protein</fullName>
    </recommendedName>
</protein>
<evidence type="ECO:0000313" key="6">
    <source>
        <dbReference type="EMBL" id="KAF9890061.1"/>
    </source>
</evidence>
<keyword evidence="2" id="KW-0285">Flavoprotein</keyword>
<comment type="similarity">
    <text evidence="1">Belongs to the oxygen-dependent FAD-linked oxidoreductase family.</text>
</comment>
<evidence type="ECO:0000256" key="2">
    <source>
        <dbReference type="ARBA" id="ARBA00022630"/>
    </source>
</evidence>
<dbReference type="InterPro" id="IPR036318">
    <property type="entry name" value="FAD-bd_PCMH-like_sf"/>
</dbReference>
<dbReference type="EMBL" id="VCAU01000030">
    <property type="protein sequence ID" value="KAF9890061.1"/>
    <property type="molecule type" value="Genomic_DNA"/>
</dbReference>
<feature type="domain" description="FAD-binding PCMH-type" evidence="5">
    <location>
        <begin position="41"/>
        <end position="213"/>
    </location>
</feature>
<dbReference type="Proteomes" id="UP001194746">
    <property type="component" value="Unassembled WGS sequence"/>
</dbReference>
<sequence length="404" mass="43986">MWNTAQLALANLEAAGLRKVVYLPGQESYTARNASYWSLTTQLHPWAIIQPRNAEEVSRAVKAVVATPGCNFAVRSGGNMCVPGSNNISDGITIDLDLLSDISYDPENQIASFGPGAKWGDVYLQMTKYGRMLAGGRDGGVSAGGVLAGGGIAFHTCRYGFGCDQVLNFEVVLADGRIVNANKTTNPALFHALKGGGNNFDRVVEIADALVDFVENLANQPNDHMFAMWAYRTGQKEEPIILNFTNLDGEENPKTLKRFLNIPSRKKAMFMTITAKTRYQLVASGNHDAWYTVTFRADPDLILKASTVFATLKTSLQLRLSPLQDPFQITMFLQPLPTSFTSHSQARGGNMLGLDHIKYNSILLLCATKVESAEVNTKIASPALRSAMKEFESYAEAAGGLAKF</sequence>
<keyword evidence="3" id="KW-0274">FAD</keyword>
<dbReference type="SUPFAM" id="SSF56176">
    <property type="entry name" value="FAD-binding/transporter-associated domain-like"/>
    <property type="match status" value="1"/>
</dbReference>
<evidence type="ECO:0000256" key="3">
    <source>
        <dbReference type="ARBA" id="ARBA00022827"/>
    </source>
</evidence>
<dbReference type="PROSITE" id="PS51387">
    <property type="entry name" value="FAD_PCMH"/>
    <property type="match status" value="1"/>
</dbReference>
<evidence type="ECO:0000259" key="5">
    <source>
        <dbReference type="PROSITE" id="PS51387"/>
    </source>
</evidence>
<dbReference type="GO" id="GO:0071949">
    <property type="term" value="F:FAD binding"/>
    <property type="evidence" value="ECO:0007669"/>
    <property type="project" value="InterPro"/>
</dbReference>
<comment type="caution">
    <text evidence="6">The sequence shown here is derived from an EMBL/GenBank/DDBJ whole genome shotgun (WGS) entry which is preliminary data.</text>
</comment>
<evidence type="ECO:0000256" key="4">
    <source>
        <dbReference type="ARBA" id="ARBA00023002"/>
    </source>
</evidence>
<accession>A0AAD4CP39</accession>
<evidence type="ECO:0000313" key="7">
    <source>
        <dbReference type="Proteomes" id="UP001194746"/>
    </source>
</evidence>
<dbReference type="InterPro" id="IPR006094">
    <property type="entry name" value="Oxid_FAD_bind_N"/>
</dbReference>
<dbReference type="GO" id="GO:0016491">
    <property type="term" value="F:oxidoreductase activity"/>
    <property type="evidence" value="ECO:0007669"/>
    <property type="project" value="UniProtKB-KW"/>
</dbReference>
<organism evidence="6 7">
    <name type="scientific">Aspergillus nanangensis</name>
    <dbReference type="NCBI Taxonomy" id="2582783"/>
    <lineage>
        <taxon>Eukaryota</taxon>
        <taxon>Fungi</taxon>
        <taxon>Dikarya</taxon>
        <taxon>Ascomycota</taxon>
        <taxon>Pezizomycotina</taxon>
        <taxon>Eurotiomycetes</taxon>
        <taxon>Eurotiomycetidae</taxon>
        <taxon>Eurotiales</taxon>
        <taxon>Aspergillaceae</taxon>
        <taxon>Aspergillus</taxon>
        <taxon>Aspergillus subgen. Circumdati</taxon>
    </lineage>
</organism>
<proteinExistence type="inferred from homology"/>
<dbReference type="Gene3D" id="3.30.465.10">
    <property type="match status" value="1"/>
</dbReference>
<name>A0AAD4CP39_ASPNN</name>